<feature type="domain" description="Endonuclease NucS C-terminal" evidence="8">
    <location>
        <begin position="129"/>
        <end position="246"/>
    </location>
</feature>
<reference evidence="10 11" key="1">
    <citation type="submission" date="2018-06" db="EMBL/GenBank/DDBJ databases">
        <title>Halonotius sp. F13-13 a new haloarchaeeon isolated from a solar saltern from Isla Cristina, Huelva, Spain.</title>
        <authorList>
            <person name="Duran-Viseras A."/>
            <person name="Sanchez-Porro C."/>
            <person name="Ventosa A."/>
        </authorList>
    </citation>
    <scope>NUCLEOTIDE SEQUENCE [LARGE SCALE GENOMIC DNA]</scope>
    <source>
        <strain evidence="10 11">CECT 7525</strain>
    </source>
</reference>
<evidence type="ECO:0000256" key="4">
    <source>
        <dbReference type="ARBA" id="ARBA00022801"/>
    </source>
</evidence>
<dbReference type="Proteomes" id="UP000281564">
    <property type="component" value="Unassembled WGS sequence"/>
</dbReference>
<evidence type="ECO:0000313" key="10">
    <source>
        <dbReference type="EMBL" id="RJX49482.1"/>
    </source>
</evidence>
<protein>
    <recommendedName>
        <fullName evidence="6">Endonuclease NucS</fullName>
        <ecNumber evidence="6">3.1.-.-</ecNumber>
    </recommendedName>
</protein>
<dbReference type="InterPro" id="IPR049173">
    <property type="entry name" value="NucS_N_sf"/>
</dbReference>
<dbReference type="NCBIfam" id="NF003270">
    <property type="entry name" value="PRK04247.1"/>
    <property type="match status" value="1"/>
</dbReference>
<comment type="caution">
    <text evidence="10">The sequence shown here is derived from an EMBL/GenBank/DDBJ whole genome shotgun (WGS) entry which is preliminary data.</text>
</comment>
<dbReference type="PANTHER" id="PTHR38814">
    <property type="entry name" value="ENDONUCLEASE NUCS"/>
    <property type="match status" value="1"/>
</dbReference>
<dbReference type="InterPro" id="IPR002793">
    <property type="entry name" value="Endonuclease_NucS"/>
</dbReference>
<keyword evidence="5 6" id="KW-0238">DNA-binding</keyword>
<keyword evidence="4 6" id="KW-0378">Hydrolase</keyword>
<evidence type="ECO:0000256" key="6">
    <source>
        <dbReference type="HAMAP-Rule" id="MF_00722"/>
    </source>
</evidence>
<dbReference type="EC" id="3.1.-.-" evidence="6"/>
<keyword evidence="1 6" id="KW-0963">Cytoplasm</keyword>
<dbReference type="InterPro" id="IPR048301">
    <property type="entry name" value="NucS_C"/>
</dbReference>
<dbReference type="PANTHER" id="PTHR38814:SF1">
    <property type="entry name" value="ENDONUCLEASE NUCS"/>
    <property type="match status" value="1"/>
</dbReference>
<dbReference type="RefSeq" id="WP_120084668.1">
    <property type="nucleotide sequence ID" value="NZ_QMDW01000010.1"/>
</dbReference>
<comment type="similarity">
    <text evidence="6">Belongs to the NucS endonuclease family.</text>
</comment>
<dbReference type="GO" id="GO:0000014">
    <property type="term" value="F:single-stranded DNA endodeoxyribonuclease activity"/>
    <property type="evidence" value="ECO:0007669"/>
    <property type="project" value="UniProtKB-UniRule"/>
</dbReference>
<evidence type="ECO:0000256" key="3">
    <source>
        <dbReference type="ARBA" id="ARBA00022759"/>
    </source>
</evidence>
<evidence type="ECO:0000256" key="1">
    <source>
        <dbReference type="ARBA" id="ARBA00022490"/>
    </source>
</evidence>
<dbReference type="InterPro" id="IPR011856">
    <property type="entry name" value="tRNA_endonuc-like_dom_sf"/>
</dbReference>
<evidence type="ECO:0000313" key="11">
    <source>
        <dbReference type="Proteomes" id="UP000281564"/>
    </source>
</evidence>
<proteinExistence type="inferred from homology"/>
<keyword evidence="11" id="KW-1185">Reference proteome</keyword>
<dbReference type="InterPro" id="IPR048302">
    <property type="entry name" value="NucS_N"/>
</dbReference>
<comment type="function">
    <text evidence="6">Cleaves both 3' and 5' ssDNA extremities of branched DNA structures.</text>
</comment>
<dbReference type="GO" id="GO:0003677">
    <property type="term" value="F:DNA binding"/>
    <property type="evidence" value="ECO:0007669"/>
    <property type="project" value="UniProtKB-KW"/>
</dbReference>
<keyword evidence="2 6" id="KW-0540">Nuclease</keyword>
<evidence type="ECO:0000256" key="7">
    <source>
        <dbReference type="SAM" id="MobiDB-lite"/>
    </source>
</evidence>
<dbReference type="HAMAP" id="MF_00722">
    <property type="entry name" value="NucS"/>
    <property type="match status" value="1"/>
</dbReference>
<dbReference type="AlphaFoldDB" id="A0A3A6Q4Y4"/>
<keyword evidence="3 6" id="KW-0255">Endonuclease</keyword>
<dbReference type="Gene3D" id="3.40.1350.10">
    <property type="match status" value="1"/>
</dbReference>
<dbReference type="EMBL" id="QMDW01000010">
    <property type="protein sequence ID" value="RJX49482.1"/>
    <property type="molecule type" value="Genomic_DNA"/>
</dbReference>
<dbReference type="Pfam" id="PF01939">
    <property type="entry name" value="NucS_C"/>
    <property type="match status" value="1"/>
</dbReference>
<name>A0A3A6Q4Y4_9EURY</name>
<feature type="region of interest" description="Disordered" evidence="7">
    <location>
        <begin position="235"/>
        <end position="290"/>
    </location>
</feature>
<gene>
    <name evidence="6" type="primary">nucS</name>
    <name evidence="10" type="ORF">DP106_08410</name>
</gene>
<comment type="subcellular location">
    <subcellularLocation>
        <location evidence="6">Cytoplasm</location>
    </subcellularLocation>
</comment>
<organism evidence="10 11">
    <name type="scientific">Halonotius pteroides</name>
    <dbReference type="NCBI Taxonomy" id="268735"/>
    <lineage>
        <taxon>Archaea</taxon>
        <taxon>Methanobacteriati</taxon>
        <taxon>Methanobacteriota</taxon>
        <taxon>Stenosarchaea group</taxon>
        <taxon>Halobacteria</taxon>
        <taxon>Halobacteriales</taxon>
        <taxon>Haloferacaceae</taxon>
        <taxon>Halonotius</taxon>
    </lineage>
</organism>
<evidence type="ECO:0000259" key="8">
    <source>
        <dbReference type="Pfam" id="PF01939"/>
    </source>
</evidence>
<dbReference type="Gene3D" id="2.70.180.20">
    <property type="match status" value="1"/>
</dbReference>
<dbReference type="CDD" id="cd22341">
    <property type="entry name" value="NucS-like"/>
    <property type="match status" value="1"/>
</dbReference>
<sequence>MTATTVHEPTHREALWELEDAFERGDLITIFGRCTVEYDGRAASSLGLGRRLLLLKPDGTALVHTDEKQKPVNWQPPGSEHHAAVRDGRLRVRSVRTSPDETLDVHFETVEQLSAMAVSGRRDLSVTGSEADLRNALLDRPAVIESGFEPLATERPTDAGPIDLFGRDTDGRPVVVELKRRRVGPSAASQLQRYVAAIEREDGDDAAVRGILVAPSVTDRARRLLAEHGLEFVAVEPPSSTGDAGGSTTLDTELSQTDAVDDSAHDPAGDATGDDDGEPARTLSADEESH</sequence>
<feature type="domain" description="Endonuclease NucS N-terminal PH-like" evidence="9">
    <location>
        <begin position="27"/>
        <end position="118"/>
    </location>
</feature>
<evidence type="ECO:0000256" key="2">
    <source>
        <dbReference type="ARBA" id="ARBA00022722"/>
    </source>
</evidence>
<accession>A0A3A6Q4Y4</accession>
<dbReference type="OrthoDB" id="15177at2157"/>
<dbReference type="Pfam" id="PF21003">
    <property type="entry name" value="NucS_N"/>
    <property type="match status" value="1"/>
</dbReference>
<evidence type="ECO:0000256" key="5">
    <source>
        <dbReference type="ARBA" id="ARBA00023125"/>
    </source>
</evidence>
<dbReference type="GO" id="GO:0005737">
    <property type="term" value="C:cytoplasm"/>
    <property type="evidence" value="ECO:0007669"/>
    <property type="project" value="UniProtKB-SubCell"/>
</dbReference>
<evidence type="ECO:0000259" key="9">
    <source>
        <dbReference type="Pfam" id="PF21003"/>
    </source>
</evidence>
<feature type="compositionally biased region" description="Polar residues" evidence="7">
    <location>
        <begin position="238"/>
        <end position="258"/>
    </location>
</feature>